<accession>A0A7Y6TYB3</accession>
<dbReference type="Proteomes" id="UP000529637">
    <property type="component" value="Unassembled WGS sequence"/>
</dbReference>
<dbReference type="Gene3D" id="1.10.3210.10">
    <property type="entry name" value="Hypothetical protein af1432"/>
    <property type="match status" value="1"/>
</dbReference>
<organism evidence="3 4">
    <name type="scientific">Piscinibacter koreensis</name>
    <dbReference type="NCBI Taxonomy" id="2742824"/>
    <lineage>
        <taxon>Bacteria</taxon>
        <taxon>Pseudomonadati</taxon>
        <taxon>Pseudomonadota</taxon>
        <taxon>Betaproteobacteria</taxon>
        <taxon>Burkholderiales</taxon>
        <taxon>Sphaerotilaceae</taxon>
        <taxon>Piscinibacter</taxon>
    </lineage>
</organism>
<protein>
    <submittedName>
        <fullName evidence="3">HDOD domain-containing protein</fullName>
    </submittedName>
</protein>
<proteinExistence type="predicted"/>
<keyword evidence="4" id="KW-1185">Reference proteome</keyword>
<dbReference type="PANTHER" id="PTHR33525">
    <property type="match status" value="1"/>
</dbReference>
<dbReference type="PROSITE" id="PS51833">
    <property type="entry name" value="HDOD"/>
    <property type="match status" value="1"/>
</dbReference>
<evidence type="ECO:0000256" key="1">
    <source>
        <dbReference type="SAM" id="MobiDB-lite"/>
    </source>
</evidence>
<gene>
    <name evidence="3" type="ORF">HQN59_20100</name>
</gene>
<evidence type="ECO:0000259" key="2">
    <source>
        <dbReference type="PROSITE" id="PS51833"/>
    </source>
</evidence>
<feature type="domain" description="HDOD" evidence="2">
    <location>
        <begin position="233"/>
        <end position="432"/>
    </location>
</feature>
<feature type="region of interest" description="Disordered" evidence="1">
    <location>
        <begin position="16"/>
        <end position="40"/>
    </location>
</feature>
<dbReference type="InterPro" id="IPR013976">
    <property type="entry name" value="HDOD"/>
</dbReference>
<dbReference type="AlphaFoldDB" id="A0A7Y6TYB3"/>
<dbReference type="Pfam" id="PF08668">
    <property type="entry name" value="HDOD"/>
    <property type="match status" value="1"/>
</dbReference>
<reference evidence="3 4" key="1">
    <citation type="submission" date="2020-06" db="EMBL/GenBank/DDBJ databases">
        <title>Schlegella sp. ID0723 isolated from air conditioner.</title>
        <authorList>
            <person name="Kim D.Y."/>
            <person name="Kim D.-U."/>
        </authorList>
    </citation>
    <scope>NUCLEOTIDE SEQUENCE [LARGE SCALE GENOMIC DNA]</scope>
    <source>
        <strain evidence="3 4">ID0723</strain>
    </source>
</reference>
<dbReference type="SUPFAM" id="SSF109604">
    <property type="entry name" value="HD-domain/PDEase-like"/>
    <property type="match status" value="1"/>
</dbReference>
<comment type="caution">
    <text evidence="3">The sequence shown here is derived from an EMBL/GenBank/DDBJ whole genome shotgun (WGS) entry which is preliminary data.</text>
</comment>
<evidence type="ECO:0000313" key="3">
    <source>
        <dbReference type="EMBL" id="NUZ08073.1"/>
    </source>
</evidence>
<evidence type="ECO:0000313" key="4">
    <source>
        <dbReference type="Proteomes" id="UP000529637"/>
    </source>
</evidence>
<dbReference type="RefSeq" id="WP_176070904.1">
    <property type="nucleotide sequence ID" value="NZ_JABWMJ010000010.1"/>
</dbReference>
<dbReference type="PANTHER" id="PTHR33525:SF4">
    <property type="entry name" value="CYCLIC DI-GMP PHOSPHODIESTERASE CDGJ"/>
    <property type="match status" value="1"/>
</dbReference>
<dbReference type="EMBL" id="JABWMJ010000010">
    <property type="protein sequence ID" value="NUZ08073.1"/>
    <property type="molecule type" value="Genomic_DNA"/>
</dbReference>
<sequence>MLRALLQWLKNRRQPAGAPAVPAAGRAPAPAVAAPQPRPAAAAVTEPDAITAIGARRPLVDVGGRVAGFEFRMPESTLRRLRSRDNAVAAAAHTRALFATMRLTTDAGRIAYTELPPGWLQRPQLAAEVTRGCMIAVPLVEAADAFGTEACTAIRALRAAGARVGWAGPRVQPVTPDFVVVRPGLDDVASARQRGVPLLASDVETLEQLEAMLQAGVRYACCSIASRTEPKEAQPLAPQVQRVCLLLNRLVQDADTRSIVSDIKEDVALAYRLLHHINMAGVGQAHEVDSIEQAVLMLGRNELYRWLSMLLVTFSAGRPASGALQEIALARARLFELLAIDRAEPEPGSLFTLGLASMLGLLLQVKLADAIEPLNLHEFARRALLEASGPWYAYLAVAAELENPKSTQLETLAEPFGGAARVAARAAEAWQWAAKAGSGAPATAGTS</sequence>
<name>A0A7Y6TYB3_9BURK</name>
<dbReference type="InterPro" id="IPR052340">
    <property type="entry name" value="RNase_Y/CdgJ"/>
</dbReference>